<name>A0A0E9R1K1_ANGAN</name>
<sequence length="21" mass="2627">MELTFTYDLFMRNLFSPLKFL</sequence>
<reference evidence="1" key="2">
    <citation type="journal article" date="2015" name="Fish Shellfish Immunol.">
        <title>Early steps in the European eel (Anguilla anguilla)-Vibrio vulnificus interaction in the gills: Role of the RtxA13 toxin.</title>
        <authorList>
            <person name="Callol A."/>
            <person name="Pajuelo D."/>
            <person name="Ebbesson L."/>
            <person name="Teles M."/>
            <person name="MacKenzie S."/>
            <person name="Amaro C."/>
        </authorList>
    </citation>
    <scope>NUCLEOTIDE SEQUENCE</scope>
</reference>
<dbReference type="EMBL" id="GBXM01085940">
    <property type="protein sequence ID" value="JAH22637.1"/>
    <property type="molecule type" value="Transcribed_RNA"/>
</dbReference>
<organism evidence="1">
    <name type="scientific">Anguilla anguilla</name>
    <name type="common">European freshwater eel</name>
    <name type="synonym">Muraena anguilla</name>
    <dbReference type="NCBI Taxonomy" id="7936"/>
    <lineage>
        <taxon>Eukaryota</taxon>
        <taxon>Metazoa</taxon>
        <taxon>Chordata</taxon>
        <taxon>Craniata</taxon>
        <taxon>Vertebrata</taxon>
        <taxon>Euteleostomi</taxon>
        <taxon>Actinopterygii</taxon>
        <taxon>Neopterygii</taxon>
        <taxon>Teleostei</taxon>
        <taxon>Anguilliformes</taxon>
        <taxon>Anguillidae</taxon>
        <taxon>Anguilla</taxon>
    </lineage>
</organism>
<reference evidence="1" key="1">
    <citation type="submission" date="2014-11" db="EMBL/GenBank/DDBJ databases">
        <authorList>
            <person name="Amaro Gonzalez C."/>
        </authorList>
    </citation>
    <scope>NUCLEOTIDE SEQUENCE</scope>
</reference>
<protein>
    <submittedName>
        <fullName evidence="1">Uncharacterized protein</fullName>
    </submittedName>
</protein>
<proteinExistence type="predicted"/>
<dbReference type="AlphaFoldDB" id="A0A0E9R1K1"/>
<evidence type="ECO:0000313" key="1">
    <source>
        <dbReference type="EMBL" id="JAH22637.1"/>
    </source>
</evidence>
<accession>A0A0E9R1K1</accession>